<reference evidence="1 2" key="2">
    <citation type="journal article" date="2023" name="ChemBioChem">
        <title>Acyltransferase Domain Exchange between Two Independent Type I Polyketide Synthases in the Same Producer Strain of Macrolide Antibiotics.</title>
        <authorList>
            <person name="Kudo F."/>
            <person name="Kishikawa K."/>
            <person name="Tsuboi K."/>
            <person name="Kido T."/>
            <person name="Usui T."/>
            <person name="Hashimoto J."/>
            <person name="Shin-Ya K."/>
            <person name="Miyanaga A."/>
            <person name="Eguchi T."/>
        </authorList>
    </citation>
    <scope>NUCLEOTIDE SEQUENCE [LARGE SCALE GENOMIC DNA]</scope>
    <source>
        <strain evidence="1 2">A-8890</strain>
    </source>
</reference>
<sequence length="73" mass="7807">MARRASYLPVTYGVWHRTCKRGSGGRSVGADECRRIDALNLGVLGPHDLCLSDNGTCPGPQRAQGRPSRGAAR</sequence>
<dbReference type="Proteomes" id="UP001321542">
    <property type="component" value="Chromosome"/>
</dbReference>
<keyword evidence="2" id="KW-1185">Reference proteome</keyword>
<evidence type="ECO:0000313" key="2">
    <source>
        <dbReference type="Proteomes" id="UP001321542"/>
    </source>
</evidence>
<name>A0ABN5W4J4_9ACTN</name>
<organism evidence="1 2">
    <name type="scientific">Streptomyces graminofaciens</name>
    <dbReference type="NCBI Taxonomy" id="68212"/>
    <lineage>
        <taxon>Bacteria</taxon>
        <taxon>Bacillati</taxon>
        <taxon>Actinomycetota</taxon>
        <taxon>Actinomycetes</taxon>
        <taxon>Kitasatosporales</taxon>
        <taxon>Streptomycetaceae</taxon>
        <taxon>Streptomyces</taxon>
    </lineage>
</organism>
<dbReference type="EMBL" id="AP018448">
    <property type="protein sequence ID" value="BBC38552.1"/>
    <property type="molecule type" value="Genomic_DNA"/>
</dbReference>
<proteinExistence type="predicted"/>
<gene>
    <name evidence="1" type="ORF">SGFS_098460</name>
</gene>
<accession>A0ABN5W4J4</accession>
<reference evidence="1 2" key="1">
    <citation type="journal article" date="2010" name="ChemBioChem">
        <title>Cloning and characterization of the biosynthetic gene cluster of 16-membered macrolide antibiotic FD-891: involvement of a dual functional cytochrome P450 monooxygenase catalyzing epoxidation and hydroxylation.</title>
        <authorList>
            <person name="Kudo F."/>
            <person name="Motegi A."/>
            <person name="Mizoue K."/>
            <person name="Eguchi T."/>
        </authorList>
    </citation>
    <scope>NUCLEOTIDE SEQUENCE [LARGE SCALE GENOMIC DNA]</scope>
    <source>
        <strain evidence="1 2">A-8890</strain>
    </source>
</reference>
<evidence type="ECO:0000313" key="1">
    <source>
        <dbReference type="EMBL" id="BBC38552.1"/>
    </source>
</evidence>
<protein>
    <submittedName>
        <fullName evidence="1">Uncharacterized protein</fullName>
    </submittedName>
</protein>